<evidence type="ECO:0000313" key="2">
    <source>
        <dbReference type="Proteomes" id="UP000198688"/>
    </source>
</evidence>
<dbReference type="Proteomes" id="UP000198688">
    <property type="component" value="Chromosome I"/>
</dbReference>
<dbReference type="EMBL" id="LT629758">
    <property type="protein sequence ID" value="SDT39795.1"/>
    <property type="molecule type" value="Genomic_DNA"/>
</dbReference>
<protein>
    <submittedName>
        <fullName evidence="1">Uncharacterized protein</fullName>
    </submittedName>
</protein>
<name>A0A1H2A1A9_9ACTN</name>
<organism evidence="1 2">
    <name type="scientific">Actinoplanes derwentensis</name>
    <dbReference type="NCBI Taxonomy" id="113562"/>
    <lineage>
        <taxon>Bacteria</taxon>
        <taxon>Bacillati</taxon>
        <taxon>Actinomycetota</taxon>
        <taxon>Actinomycetes</taxon>
        <taxon>Micromonosporales</taxon>
        <taxon>Micromonosporaceae</taxon>
        <taxon>Actinoplanes</taxon>
    </lineage>
</organism>
<proteinExistence type="predicted"/>
<gene>
    <name evidence="1" type="ORF">SAMN04489716_3614</name>
</gene>
<accession>A0A1H2A1A9</accession>
<dbReference type="AlphaFoldDB" id="A0A1H2A1A9"/>
<keyword evidence="2" id="KW-1185">Reference proteome</keyword>
<sequence length="84" mass="9332">MFAGCRTVEEMARLVQRRPAQSRDRVRYTTAEKLRAAGFVVTSDPRSMNAAHVCVSLPDGSVPWDDDTEKAYESCFKEEGSGCT</sequence>
<dbReference type="STRING" id="113562.SAMN04489716_3614"/>
<reference evidence="1 2" key="1">
    <citation type="submission" date="2016-10" db="EMBL/GenBank/DDBJ databases">
        <authorList>
            <person name="de Groot N.N."/>
        </authorList>
    </citation>
    <scope>NUCLEOTIDE SEQUENCE [LARGE SCALE GENOMIC DNA]</scope>
    <source>
        <strain evidence="1 2">DSM 43941</strain>
    </source>
</reference>
<evidence type="ECO:0000313" key="1">
    <source>
        <dbReference type="EMBL" id="SDT39795.1"/>
    </source>
</evidence>